<feature type="compositionally biased region" description="Basic residues" evidence="1">
    <location>
        <begin position="168"/>
        <end position="181"/>
    </location>
</feature>
<keyword evidence="2" id="KW-0812">Transmembrane</keyword>
<comment type="caution">
    <text evidence="4">The sequence shown here is derived from an EMBL/GenBank/DDBJ whole genome shotgun (WGS) entry which is preliminary data.</text>
</comment>
<name>A0AA38HG06_9TREE</name>
<keyword evidence="2" id="KW-0472">Membrane</keyword>
<proteinExistence type="predicted"/>
<protein>
    <submittedName>
        <fullName evidence="4">Nuclear membrane protein,putative</fullName>
    </submittedName>
</protein>
<dbReference type="Pfam" id="PF10104">
    <property type="entry name" value="Brr6_like_C_C"/>
    <property type="match status" value="1"/>
</dbReference>
<dbReference type="GO" id="GO:0031965">
    <property type="term" value="C:nuclear membrane"/>
    <property type="evidence" value="ECO:0007669"/>
    <property type="project" value="InterPro"/>
</dbReference>
<dbReference type="AlphaFoldDB" id="A0AA38HG06"/>
<feature type="region of interest" description="Disordered" evidence="1">
    <location>
        <begin position="118"/>
        <end position="215"/>
    </location>
</feature>
<organism evidence="4 5">
    <name type="scientific">Dioszegia hungarica</name>
    <dbReference type="NCBI Taxonomy" id="4972"/>
    <lineage>
        <taxon>Eukaryota</taxon>
        <taxon>Fungi</taxon>
        <taxon>Dikarya</taxon>
        <taxon>Basidiomycota</taxon>
        <taxon>Agaricomycotina</taxon>
        <taxon>Tremellomycetes</taxon>
        <taxon>Tremellales</taxon>
        <taxon>Bulleribasidiaceae</taxon>
        <taxon>Dioszegia</taxon>
    </lineage>
</organism>
<dbReference type="GO" id="GO:0055088">
    <property type="term" value="P:lipid homeostasis"/>
    <property type="evidence" value="ECO:0007669"/>
    <property type="project" value="InterPro"/>
</dbReference>
<dbReference type="GeneID" id="77730985"/>
<dbReference type="InterPro" id="IPR018767">
    <property type="entry name" value="Brl1/Brr6_dom"/>
</dbReference>
<dbReference type="RefSeq" id="XP_052948691.1">
    <property type="nucleotide sequence ID" value="XM_053091780.1"/>
</dbReference>
<feature type="transmembrane region" description="Helical" evidence="2">
    <location>
        <begin position="229"/>
        <end position="254"/>
    </location>
</feature>
<evidence type="ECO:0000256" key="1">
    <source>
        <dbReference type="SAM" id="MobiDB-lite"/>
    </source>
</evidence>
<dbReference type="PANTHER" id="PTHR28136">
    <property type="entry name" value="NUCLEUS EXPORT PROTEIN BRR6"/>
    <property type="match status" value="1"/>
</dbReference>
<feature type="region of interest" description="Disordered" evidence="1">
    <location>
        <begin position="406"/>
        <end position="432"/>
    </location>
</feature>
<evidence type="ECO:0000313" key="5">
    <source>
        <dbReference type="Proteomes" id="UP001164286"/>
    </source>
</evidence>
<reference evidence="4" key="1">
    <citation type="journal article" date="2022" name="G3 (Bethesda)">
        <title>High quality genome of the basidiomycete yeast Dioszegia hungarica PDD-24b-2 isolated from cloud water.</title>
        <authorList>
            <person name="Jarrige D."/>
            <person name="Haridas S."/>
            <person name="Bleykasten-Grosshans C."/>
            <person name="Joly M."/>
            <person name="Nadalig T."/>
            <person name="Sancelme M."/>
            <person name="Vuilleumier S."/>
            <person name="Grigoriev I.V."/>
            <person name="Amato P."/>
            <person name="Bringel F."/>
        </authorList>
    </citation>
    <scope>NUCLEOTIDE SEQUENCE</scope>
    <source>
        <strain evidence="4">PDD-24b-2</strain>
    </source>
</reference>
<keyword evidence="2" id="KW-1133">Transmembrane helix</keyword>
<dbReference type="PANTHER" id="PTHR28136:SF1">
    <property type="entry name" value="NUCLEUS EXPORT PROTEIN BRL1"/>
    <property type="match status" value="1"/>
</dbReference>
<feature type="domain" description="Brl1/Brr6" evidence="3">
    <location>
        <begin position="229"/>
        <end position="362"/>
    </location>
</feature>
<evidence type="ECO:0000313" key="4">
    <source>
        <dbReference type="EMBL" id="KAI9638914.1"/>
    </source>
</evidence>
<dbReference type="Proteomes" id="UP001164286">
    <property type="component" value="Unassembled WGS sequence"/>
</dbReference>
<dbReference type="EMBL" id="JAKWFO010000002">
    <property type="protein sequence ID" value="KAI9638914.1"/>
    <property type="molecule type" value="Genomic_DNA"/>
</dbReference>
<feature type="compositionally biased region" description="Basic and acidic residues" evidence="1">
    <location>
        <begin position="196"/>
        <end position="209"/>
    </location>
</feature>
<dbReference type="SMART" id="SM01042">
    <property type="entry name" value="Brr6_like_C_C"/>
    <property type="match status" value="1"/>
</dbReference>
<dbReference type="InterPro" id="IPR040202">
    <property type="entry name" value="Brl1/Brr6"/>
</dbReference>
<gene>
    <name evidence="4" type="ORF">MKK02DRAFT_41941</name>
</gene>
<evidence type="ECO:0000259" key="3">
    <source>
        <dbReference type="SMART" id="SM01042"/>
    </source>
</evidence>
<evidence type="ECO:0000256" key="2">
    <source>
        <dbReference type="SAM" id="Phobius"/>
    </source>
</evidence>
<feature type="compositionally biased region" description="Basic and acidic residues" evidence="1">
    <location>
        <begin position="128"/>
        <end position="141"/>
    </location>
</feature>
<accession>A0AA38HG06</accession>
<dbReference type="GO" id="GO:0006998">
    <property type="term" value="P:nuclear envelope organization"/>
    <property type="evidence" value="ECO:0007669"/>
    <property type="project" value="InterPro"/>
</dbReference>
<sequence length="432" mass="47588">MGPLGSASLPILAKSALADLSGLHSDFETPSRPFRPTATAPPLNFGPNTPFIFHTANLGRVPPDPPVPQPTQFPVYNPADWTTTSFGFGHTVPPGSGMLDDVEMKEGESPARPFAARVEVEAEGSEQNVKDGSERSGKEEEQGGTQDGKSDEGSKGGYRPIAQGAVARVRRRREREWRRRRGDSESEGEGSYDQTVRARSEKGPVKTEHTYNLNMNSPTMRHSEIPALLLGYLQFFVNASVVVFVLYLAVQFVLTVRRDVKDKMAEASVEILQEIAECSQLYLTNRCDPSLRVPAMDAPCRAWETCMHRDPTIVGRTNVMAETFAGVINSFVDPISWKTMGFTLVTLSFLIILTNSALFNLRHRAGPDQPQAPPHHMYPPIHQAPWMPGQHQQGYQGYPQALQSGHVGQQGEGSGLAQIGWDGGKKKKKGWW</sequence>
<keyword evidence="5" id="KW-1185">Reference proteome</keyword>